<accession>A0A9Q1JWB7</accession>
<comment type="caution">
    <text evidence="1">The sequence shown here is derived from an EMBL/GenBank/DDBJ whole genome shotgun (WGS) entry which is preliminary data.</text>
</comment>
<proteinExistence type="predicted"/>
<dbReference type="PANTHER" id="PTHR33499:SF40">
    <property type="entry name" value="TRANSPOSASE-ASSOCIATED DOMAIN-CONTAINING PROTEIN"/>
    <property type="match status" value="1"/>
</dbReference>
<evidence type="ECO:0000313" key="1">
    <source>
        <dbReference type="EMBL" id="KAJ8432070.1"/>
    </source>
</evidence>
<dbReference type="PANTHER" id="PTHR33499">
    <property type="entry name" value="OS12G0282400 PROTEIN-RELATED"/>
    <property type="match status" value="1"/>
</dbReference>
<name>A0A9Q1JWB7_9CARY</name>
<evidence type="ECO:0000313" key="2">
    <source>
        <dbReference type="Proteomes" id="UP001153076"/>
    </source>
</evidence>
<dbReference type="OrthoDB" id="1729877at2759"/>
<gene>
    <name evidence="1" type="ORF">Cgig2_030506</name>
</gene>
<protein>
    <submittedName>
        <fullName evidence="1">Uncharacterized protein</fullName>
    </submittedName>
</protein>
<reference evidence="1" key="1">
    <citation type="submission" date="2022-04" db="EMBL/GenBank/DDBJ databases">
        <title>Carnegiea gigantea Genome sequencing and assembly v2.</title>
        <authorList>
            <person name="Copetti D."/>
            <person name="Sanderson M.J."/>
            <person name="Burquez A."/>
            <person name="Wojciechowski M.F."/>
        </authorList>
    </citation>
    <scope>NUCLEOTIDE SEQUENCE</scope>
    <source>
        <strain evidence="1">SGP5-SGP5p</strain>
        <tissue evidence="1">Aerial part</tissue>
    </source>
</reference>
<organism evidence="1 2">
    <name type="scientific">Carnegiea gigantea</name>
    <dbReference type="NCBI Taxonomy" id="171969"/>
    <lineage>
        <taxon>Eukaryota</taxon>
        <taxon>Viridiplantae</taxon>
        <taxon>Streptophyta</taxon>
        <taxon>Embryophyta</taxon>
        <taxon>Tracheophyta</taxon>
        <taxon>Spermatophyta</taxon>
        <taxon>Magnoliopsida</taxon>
        <taxon>eudicotyledons</taxon>
        <taxon>Gunneridae</taxon>
        <taxon>Pentapetalae</taxon>
        <taxon>Caryophyllales</taxon>
        <taxon>Cactineae</taxon>
        <taxon>Cactaceae</taxon>
        <taxon>Cactoideae</taxon>
        <taxon>Echinocereeae</taxon>
        <taxon>Carnegiea</taxon>
    </lineage>
</organism>
<dbReference type="AlphaFoldDB" id="A0A9Q1JWB7"/>
<sequence>MEHANANIEFMKILITEIMFKKLETTSKGKFKGKDCEIDHNATLDHMKNLWHKWRGSLMQGYIKPAKSKERALQKVLRSVSPEDWKWLLDEHFFNDDFIGGKDGNMLTVAEIFKETSQQKSGTLDDESFNKLNISSEGGQEGIIPKSKESPHYSAFDLVEDCFRPQERNHVACFGYGMKPKDVRGPLPSRAELQAQLCAKEKENAGLISDHDQVDVQVARIFWAKKLLEDGAR</sequence>
<dbReference type="EMBL" id="JAKOGI010000640">
    <property type="protein sequence ID" value="KAJ8432070.1"/>
    <property type="molecule type" value="Genomic_DNA"/>
</dbReference>
<keyword evidence="2" id="KW-1185">Reference proteome</keyword>
<dbReference type="Proteomes" id="UP001153076">
    <property type="component" value="Unassembled WGS sequence"/>
</dbReference>